<keyword evidence="2" id="KW-1133">Transmembrane helix</keyword>
<keyword evidence="2" id="KW-0472">Membrane</keyword>
<protein>
    <submittedName>
        <fullName evidence="3">Multisubunit potassium/proton antiporter, PhaG subunit</fullName>
    </submittedName>
</protein>
<feature type="transmembrane region" description="Helical" evidence="2">
    <location>
        <begin position="12"/>
        <end position="36"/>
    </location>
</feature>
<feature type="compositionally biased region" description="Polar residues" evidence="1">
    <location>
        <begin position="132"/>
        <end position="141"/>
    </location>
</feature>
<gene>
    <name evidence="3" type="ORF">SAMN05216334_10627</name>
</gene>
<evidence type="ECO:0000256" key="1">
    <source>
        <dbReference type="SAM" id="MobiDB-lite"/>
    </source>
</evidence>
<dbReference type="InterPro" id="IPR005133">
    <property type="entry name" value="PhaG_MnhG_YufB"/>
</dbReference>
<accession>A0A1H5TY10</accession>
<feature type="compositionally biased region" description="Basic and acidic residues" evidence="1">
    <location>
        <begin position="118"/>
        <end position="131"/>
    </location>
</feature>
<dbReference type="AlphaFoldDB" id="A0A1H5TY10"/>
<dbReference type="PANTHER" id="PTHR34703">
    <property type="entry name" value="ANTIPORTER SUBUNIT MNHG2-RELATED"/>
    <property type="match status" value="1"/>
</dbReference>
<evidence type="ECO:0000313" key="3">
    <source>
        <dbReference type="EMBL" id="SEF67762.1"/>
    </source>
</evidence>
<dbReference type="Proteomes" id="UP000236753">
    <property type="component" value="Unassembled WGS sequence"/>
</dbReference>
<evidence type="ECO:0000256" key="2">
    <source>
        <dbReference type="SAM" id="Phobius"/>
    </source>
</evidence>
<dbReference type="OrthoDB" id="9813804at2"/>
<dbReference type="NCBIfam" id="TIGR01300">
    <property type="entry name" value="CPA3_mnhG_phaG"/>
    <property type="match status" value="1"/>
</dbReference>
<name>A0A1H5TY10_9PROT</name>
<reference evidence="3 4" key="1">
    <citation type="submission" date="2016-10" db="EMBL/GenBank/DDBJ databases">
        <authorList>
            <person name="de Groot N.N."/>
        </authorList>
    </citation>
    <scope>NUCLEOTIDE SEQUENCE [LARGE SCALE GENOMIC DNA]</scope>
    <source>
        <strain evidence="3 4">Nm13</strain>
    </source>
</reference>
<feature type="transmembrane region" description="Helical" evidence="2">
    <location>
        <begin position="48"/>
        <end position="68"/>
    </location>
</feature>
<dbReference type="EMBL" id="FNUX01000006">
    <property type="protein sequence ID" value="SEF67762.1"/>
    <property type="molecule type" value="Genomic_DNA"/>
</dbReference>
<evidence type="ECO:0000313" key="4">
    <source>
        <dbReference type="Proteomes" id="UP000236753"/>
    </source>
</evidence>
<keyword evidence="2" id="KW-0812">Transmembrane</keyword>
<feature type="region of interest" description="Disordered" evidence="1">
    <location>
        <begin position="104"/>
        <end position="141"/>
    </location>
</feature>
<dbReference type="GO" id="GO:0015385">
    <property type="term" value="F:sodium:proton antiporter activity"/>
    <property type="evidence" value="ECO:0007669"/>
    <property type="project" value="TreeGrafter"/>
</dbReference>
<proteinExistence type="predicted"/>
<dbReference type="RefSeq" id="WP_103965968.1">
    <property type="nucleotide sequence ID" value="NZ_FNUX01000006.1"/>
</dbReference>
<organism evidence="3 4">
    <name type="scientific">Nitrosomonas ureae</name>
    <dbReference type="NCBI Taxonomy" id="44577"/>
    <lineage>
        <taxon>Bacteria</taxon>
        <taxon>Pseudomonadati</taxon>
        <taxon>Pseudomonadota</taxon>
        <taxon>Betaproteobacteria</taxon>
        <taxon>Nitrosomonadales</taxon>
        <taxon>Nitrosomonadaceae</taxon>
        <taxon>Nitrosomonas</taxon>
    </lineage>
</organism>
<dbReference type="Pfam" id="PF03334">
    <property type="entry name" value="PhaG_MnhG_YufB"/>
    <property type="match status" value="1"/>
</dbReference>
<sequence>MNHAAHLPLWAALLVAIFLLIGAGLALIGSFGFYRLRNFYDRIHAPTLGTSWGTAAIVMASMICFSVLQSRLVLHELLIGVFVTVTTPVTLMLLGRAALYRDRSEGNPEVPAISTPKGRLDKPQLTKESESVPHNSKNMND</sequence>
<dbReference type="PANTHER" id="PTHR34703:SF1">
    <property type="entry name" value="ANTIPORTER SUBUNIT MNHG2-RELATED"/>
    <property type="match status" value="1"/>
</dbReference>
<feature type="transmembrane region" description="Helical" evidence="2">
    <location>
        <begin position="74"/>
        <end position="94"/>
    </location>
</feature>